<evidence type="ECO:0000313" key="14">
    <source>
        <dbReference type="Proteomes" id="UP001143548"/>
    </source>
</evidence>
<dbReference type="Gene3D" id="3.50.50.60">
    <property type="entry name" value="FAD/NAD(P)-binding domain"/>
    <property type="match status" value="1"/>
</dbReference>
<organism evidence="13 14">
    <name type="scientific">Aspergillus brasiliensis</name>
    <dbReference type="NCBI Taxonomy" id="319629"/>
    <lineage>
        <taxon>Eukaryota</taxon>
        <taxon>Fungi</taxon>
        <taxon>Dikarya</taxon>
        <taxon>Ascomycota</taxon>
        <taxon>Pezizomycotina</taxon>
        <taxon>Eurotiomycetes</taxon>
        <taxon>Eurotiomycetidae</taxon>
        <taxon>Eurotiales</taxon>
        <taxon>Aspergillaceae</taxon>
        <taxon>Aspergillus</taxon>
        <taxon>Aspergillus subgen. Circumdati</taxon>
    </lineage>
</organism>
<dbReference type="Pfam" id="PF13434">
    <property type="entry name" value="Lys_Orn_oxgnase"/>
    <property type="match status" value="1"/>
</dbReference>
<evidence type="ECO:0000256" key="11">
    <source>
        <dbReference type="ARBA" id="ARBA00047598"/>
    </source>
</evidence>
<dbReference type="InterPro" id="IPR025700">
    <property type="entry name" value="Lys/Orn_oxygenase"/>
</dbReference>
<dbReference type="Proteomes" id="UP001143548">
    <property type="component" value="Unassembled WGS sequence"/>
</dbReference>
<evidence type="ECO:0000256" key="7">
    <source>
        <dbReference type="ARBA" id="ARBA00022827"/>
    </source>
</evidence>
<dbReference type="EMBL" id="BROQ01000722">
    <property type="protein sequence ID" value="GKZ28081.1"/>
    <property type="molecule type" value="Genomic_DNA"/>
</dbReference>
<protein>
    <recommendedName>
        <fullName evidence="5">L-ornithine N(5)-monooxygenase</fullName>
        <ecNumber evidence="4">1.14.13.196</ecNumber>
    </recommendedName>
    <alternativeName>
        <fullName evidence="10">L-ornithine N(5)-oxygenase</fullName>
    </alternativeName>
</protein>
<gene>
    <name evidence="13" type="ORF">AbraCBS73388_010331</name>
</gene>
<reference evidence="13" key="1">
    <citation type="submission" date="2022-07" db="EMBL/GenBank/DDBJ databases">
        <title>Taxonomy of Aspergillus series Nigri: significant species reduction supported by multi-species coalescent approaches.</title>
        <authorList>
            <person name="Bian C."/>
            <person name="Kusuya Y."/>
            <person name="Sklenar F."/>
            <person name="D'hooge E."/>
            <person name="Yaguchi T."/>
            <person name="Takahashi H."/>
            <person name="Hubka V."/>
        </authorList>
    </citation>
    <scope>NUCLEOTIDE SEQUENCE</scope>
    <source>
        <strain evidence="13">CBS 733.88</strain>
    </source>
</reference>
<evidence type="ECO:0000256" key="8">
    <source>
        <dbReference type="ARBA" id="ARBA00022857"/>
    </source>
</evidence>
<evidence type="ECO:0000256" key="12">
    <source>
        <dbReference type="ARBA" id="ARBA00049248"/>
    </source>
</evidence>
<keyword evidence="8" id="KW-0521">NADP</keyword>
<keyword evidence="9" id="KW-0560">Oxidoreductase</keyword>
<sequence>ADALNVATGGSQVPNDVPSQLAGFEGEIVHSSAYDESFMREVADKKLRVLVVGGGESGANISADLCELSPNLTICIGCAFP</sequence>
<comment type="catalytic activity">
    <reaction evidence="11">
        <text>L-ornithine + NADPH + O2 = N(5)-hydroxy-L-ornithine + NADP(+) + H2O</text>
        <dbReference type="Rhea" id="RHEA:41508"/>
        <dbReference type="ChEBI" id="CHEBI:15377"/>
        <dbReference type="ChEBI" id="CHEBI:15379"/>
        <dbReference type="ChEBI" id="CHEBI:46911"/>
        <dbReference type="ChEBI" id="CHEBI:57783"/>
        <dbReference type="ChEBI" id="CHEBI:58349"/>
        <dbReference type="ChEBI" id="CHEBI:78275"/>
        <dbReference type="EC" id="1.14.13.196"/>
    </reaction>
</comment>
<comment type="cofactor">
    <cofactor evidence="1">
        <name>FAD</name>
        <dbReference type="ChEBI" id="CHEBI:57692"/>
    </cofactor>
</comment>
<evidence type="ECO:0000256" key="10">
    <source>
        <dbReference type="ARBA" id="ARBA00030351"/>
    </source>
</evidence>
<dbReference type="GO" id="GO:0016491">
    <property type="term" value="F:oxidoreductase activity"/>
    <property type="evidence" value="ECO:0007669"/>
    <property type="project" value="UniProtKB-KW"/>
</dbReference>
<evidence type="ECO:0000256" key="5">
    <source>
        <dbReference type="ARBA" id="ARBA00018612"/>
    </source>
</evidence>
<name>A0A9W5Z4T7_9EURO</name>
<comment type="similarity">
    <text evidence="3">Belongs to the lysine N(6)-hydroxylase/L-ornithine N(5)-oxygenase family.</text>
</comment>
<dbReference type="InterPro" id="IPR036188">
    <property type="entry name" value="FAD/NAD-bd_sf"/>
</dbReference>
<comment type="pathway">
    <text evidence="2">Siderophore biosynthesis.</text>
</comment>
<evidence type="ECO:0000256" key="6">
    <source>
        <dbReference type="ARBA" id="ARBA00022630"/>
    </source>
</evidence>
<keyword evidence="7" id="KW-0274">FAD</keyword>
<evidence type="ECO:0000256" key="2">
    <source>
        <dbReference type="ARBA" id="ARBA00004924"/>
    </source>
</evidence>
<evidence type="ECO:0000256" key="9">
    <source>
        <dbReference type="ARBA" id="ARBA00023002"/>
    </source>
</evidence>
<evidence type="ECO:0000256" key="1">
    <source>
        <dbReference type="ARBA" id="ARBA00001974"/>
    </source>
</evidence>
<proteinExistence type="inferred from homology"/>
<accession>A0A9W5Z4T7</accession>
<keyword evidence="6" id="KW-0285">Flavoprotein</keyword>
<evidence type="ECO:0000256" key="3">
    <source>
        <dbReference type="ARBA" id="ARBA00007588"/>
    </source>
</evidence>
<dbReference type="AlphaFoldDB" id="A0A9W5Z4T7"/>
<dbReference type="SUPFAM" id="SSF51905">
    <property type="entry name" value="FAD/NAD(P)-binding domain"/>
    <property type="match status" value="1"/>
</dbReference>
<dbReference type="EC" id="1.14.13.196" evidence="4"/>
<comment type="caution">
    <text evidence="13">The sequence shown here is derived from an EMBL/GenBank/DDBJ whole genome shotgun (WGS) entry which is preliminary data.</text>
</comment>
<feature type="non-terminal residue" evidence="13">
    <location>
        <position position="1"/>
    </location>
</feature>
<evidence type="ECO:0000313" key="13">
    <source>
        <dbReference type="EMBL" id="GKZ28081.1"/>
    </source>
</evidence>
<comment type="catalytic activity">
    <reaction evidence="12">
        <text>L-ornithine + NADH + O2 = N(5)-hydroxy-L-ornithine + NAD(+) + H2O</text>
        <dbReference type="Rhea" id="RHEA:41512"/>
        <dbReference type="ChEBI" id="CHEBI:15377"/>
        <dbReference type="ChEBI" id="CHEBI:15379"/>
        <dbReference type="ChEBI" id="CHEBI:46911"/>
        <dbReference type="ChEBI" id="CHEBI:57540"/>
        <dbReference type="ChEBI" id="CHEBI:57945"/>
        <dbReference type="ChEBI" id="CHEBI:78275"/>
        <dbReference type="EC" id="1.14.13.196"/>
    </reaction>
</comment>
<evidence type="ECO:0000256" key="4">
    <source>
        <dbReference type="ARBA" id="ARBA00012881"/>
    </source>
</evidence>